<reference evidence="1" key="1">
    <citation type="submission" date="2015-04" db="UniProtKB">
        <authorList>
            <consortium name="EnsemblPlants"/>
        </authorList>
    </citation>
    <scope>IDENTIFICATION</scope>
</reference>
<evidence type="ECO:0000313" key="2">
    <source>
        <dbReference type="Proteomes" id="UP000008021"/>
    </source>
</evidence>
<dbReference type="AlphaFoldDB" id="A0A0E0CZK4"/>
<accession>A0A0E0CZK4</accession>
<evidence type="ECO:0000313" key="1">
    <source>
        <dbReference type="EnsemblPlants" id="OMERI03G13560.1"/>
    </source>
</evidence>
<protein>
    <submittedName>
        <fullName evidence="1">Uncharacterized protein</fullName>
    </submittedName>
</protein>
<sequence>MQAPVRIAFADRYEAECPSREHTTCIEENLSINEDRRSNLQQAQANPSQISCGCRLPGETT</sequence>
<dbReference type="HOGENOM" id="CLU_2926574_0_0_1"/>
<keyword evidence="2" id="KW-1185">Reference proteome</keyword>
<dbReference type="Proteomes" id="UP000008021">
    <property type="component" value="Chromosome 3"/>
</dbReference>
<name>A0A0E0CZK4_9ORYZ</name>
<dbReference type="Gramene" id="OMERI03G13560.1">
    <property type="protein sequence ID" value="OMERI03G13560.1"/>
    <property type="gene ID" value="OMERI03G13560"/>
</dbReference>
<dbReference type="EnsemblPlants" id="OMERI03G13560.1">
    <property type="protein sequence ID" value="OMERI03G13560.1"/>
    <property type="gene ID" value="OMERI03G13560"/>
</dbReference>
<reference evidence="1" key="2">
    <citation type="submission" date="2018-05" db="EMBL/GenBank/DDBJ databases">
        <title>OmerRS3 (Oryza meridionalis Reference Sequence Version 3).</title>
        <authorList>
            <person name="Zhang J."/>
            <person name="Kudrna D."/>
            <person name="Lee S."/>
            <person name="Talag J."/>
            <person name="Welchert J."/>
            <person name="Wing R.A."/>
        </authorList>
    </citation>
    <scope>NUCLEOTIDE SEQUENCE [LARGE SCALE GENOMIC DNA]</scope>
    <source>
        <strain evidence="1">cv. OR44</strain>
    </source>
</reference>
<organism evidence="1">
    <name type="scientific">Oryza meridionalis</name>
    <dbReference type="NCBI Taxonomy" id="40149"/>
    <lineage>
        <taxon>Eukaryota</taxon>
        <taxon>Viridiplantae</taxon>
        <taxon>Streptophyta</taxon>
        <taxon>Embryophyta</taxon>
        <taxon>Tracheophyta</taxon>
        <taxon>Spermatophyta</taxon>
        <taxon>Magnoliopsida</taxon>
        <taxon>Liliopsida</taxon>
        <taxon>Poales</taxon>
        <taxon>Poaceae</taxon>
        <taxon>BOP clade</taxon>
        <taxon>Oryzoideae</taxon>
        <taxon>Oryzeae</taxon>
        <taxon>Oryzinae</taxon>
        <taxon>Oryza</taxon>
    </lineage>
</organism>
<proteinExistence type="predicted"/>